<dbReference type="STRING" id="1860102.ACCAA_650006"/>
<organism evidence="1 2">
    <name type="scientific">Candidatus Accumulibacter aalborgensis</name>
    <dbReference type="NCBI Taxonomy" id="1860102"/>
    <lineage>
        <taxon>Bacteria</taxon>
        <taxon>Pseudomonadati</taxon>
        <taxon>Pseudomonadota</taxon>
        <taxon>Betaproteobacteria</taxon>
        <taxon>Candidatus Accumulibacter</taxon>
    </lineage>
</organism>
<dbReference type="EMBL" id="FLQX01000144">
    <property type="protein sequence ID" value="SBT08880.1"/>
    <property type="molecule type" value="Genomic_DNA"/>
</dbReference>
<proteinExistence type="predicted"/>
<accession>A0A1A8XV08</accession>
<gene>
    <name evidence="1" type="ORF">ACCAA_650006</name>
</gene>
<dbReference type="Proteomes" id="UP000199169">
    <property type="component" value="Unassembled WGS sequence"/>
</dbReference>
<sequence length="56" mass="6108">MAALGALGLNGERRWIRLTWYRNGTTGAEGVDGLVVVLVSRSTSVMDRIRIAMLFG</sequence>
<protein>
    <submittedName>
        <fullName evidence="1">Uncharacterized protein</fullName>
    </submittedName>
</protein>
<reference evidence="2" key="1">
    <citation type="submission" date="2016-06" db="EMBL/GenBank/DDBJ databases">
        <authorList>
            <person name="McIlroy S.J."/>
            <person name="Karst S.M."/>
            <person name="Albertsen M."/>
        </authorList>
    </citation>
    <scope>NUCLEOTIDE SEQUENCE [LARGE SCALE GENOMIC DNA]</scope>
</reference>
<evidence type="ECO:0000313" key="1">
    <source>
        <dbReference type="EMBL" id="SBT08880.1"/>
    </source>
</evidence>
<keyword evidence="2" id="KW-1185">Reference proteome</keyword>
<evidence type="ECO:0000313" key="2">
    <source>
        <dbReference type="Proteomes" id="UP000199169"/>
    </source>
</evidence>
<name>A0A1A8XV08_9PROT</name>
<dbReference type="AlphaFoldDB" id="A0A1A8XV08"/>